<feature type="compositionally biased region" description="Polar residues" evidence="1">
    <location>
        <begin position="60"/>
        <end position="73"/>
    </location>
</feature>
<dbReference type="Pfam" id="PF17875">
    <property type="entry name" value="RPA43_OB"/>
    <property type="match status" value="1"/>
</dbReference>
<feature type="domain" description="RPA43 OB" evidence="2">
    <location>
        <begin position="15"/>
        <end position="100"/>
    </location>
</feature>
<keyword evidence="4" id="KW-1185">Reference proteome</keyword>
<accession>A0A8H7ZTJ0</accession>
<dbReference type="EMBL" id="JAEFCI010006990">
    <property type="protein sequence ID" value="KAG5459343.1"/>
    <property type="molecule type" value="Genomic_DNA"/>
</dbReference>
<gene>
    <name evidence="3" type="ORF">BJ554DRAFT_264</name>
</gene>
<evidence type="ECO:0000313" key="4">
    <source>
        <dbReference type="Proteomes" id="UP000673691"/>
    </source>
</evidence>
<dbReference type="OrthoDB" id="10250504at2759"/>
<dbReference type="AlphaFoldDB" id="A0A8H7ZTJ0"/>
<dbReference type="InterPro" id="IPR041178">
    <property type="entry name" value="RPA43_OB"/>
</dbReference>
<name>A0A8H7ZTJ0_9FUNG</name>
<proteinExistence type="predicted"/>
<protein>
    <recommendedName>
        <fullName evidence="2">RPA43 OB domain-containing protein</fullName>
    </recommendedName>
</protein>
<comment type="caution">
    <text evidence="3">The sequence shown here is derived from an EMBL/GenBank/DDBJ whole genome shotgun (WGS) entry which is preliminary data.</text>
</comment>
<evidence type="ECO:0000259" key="2">
    <source>
        <dbReference type="Pfam" id="PF17875"/>
    </source>
</evidence>
<dbReference type="Gene3D" id="2.40.50.1060">
    <property type="match status" value="1"/>
</dbReference>
<feature type="region of interest" description="Disordered" evidence="1">
    <location>
        <begin position="52"/>
        <end position="73"/>
    </location>
</feature>
<dbReference type="Proteomes" id="UP000673691">
    <property type="component" value="Unassembled WGS sequence"/>
</dbReference>
<reference evidence="3 4" key="1">
    <citation type="journal article" name="Sci. Rep.">
        <title>Genome-scale phylogenetic analyses confirm Olpidium as the closest living zoosporic fungus to the non-flagellated, terrestrial fungi.</title>
        <authorList>
            <person name="Chang Y."/>
            <person name="Rochon D."/>
            <person name="Sekimoto S."/>
            <person name="Wang Y."/>
            <person name="Chovatia M."/>
            <person name="Sandor L."/>
            <person name="Salamov A."/>
            <person name="Grigoriev I.V."/>
            <person name="Stajich J.E."/>
            <person name="Spatafora J.W."/>
        </authorList>
    </citation>
    <scope>NUCLEOTIDE SEQUENCE [LARGE SCALE GENOMIC DNA]</scope>
    <source>
        <strain evidence="3">S191</strain>
    </source>
</reference>
<sequence>MYDSPYSHFWVQALGKVTIQSPSHIGLLLYGTFNASIPAEEIPEDEYEWAAEAEDGTGSQGEWGNRSTGAAVNSDASGSLEFIVSDLTKANNMLTVKGTLRGL</sequence>
<organism evidence="3 4">
    <name type="scientific">Olpidium bornovanus</name>
    <dbReference type="NCBI Taxonomy" id="278681"/>
    <lineage>
        <taxon>Eukaryota</taxon>
        <taxon>Fungi</taxon>
        <taxon>Fungi incertae sedis</taxon>
        <taxon>Olpidiomycota</taxon>
        <taxon>Olpidiomycotina</taxon>
        <taxon>Olpidiomycetes</taxon>
        <taxon>Olpidiales</taxon>
        <taxon>Olpidiaceae</taxon>
        <taxon>Olpidium</taxon>
    </lineage>
</organism>
<evidence type="ECO:0000256" key="1">
    <source>
        <dbReference type="SAM" id="MobiDB-lite"/>
    </source>
</evidence>
<evidence type="ECO:0000313" key="3">
    <source>
        <dbReference type="EMBL" id="KAG5459343.1"/>
    </source>
</evidence>